<sequence length="218" mass="22799">MAGALALALGAGAAYGSIGDVFGSVHDLGSSGNPTCAQCHIPHKADGIYLWAMTPSTRLSGLGANCFSCHDGAIAGQWIPDYANHPVNPGVEGQDCDRCHDAHEGTNWMFTKDIPSVTWANANLCGYCHNTGVHTHPTDVLTNLPIDRSWDPDAAPADFSGTRLFNEPGTAVAPSGDAYIKCATCHVPHGGVPGTHMNSMAYSESASSHSPLCENCHQ</sequence>
<dbReference type="Gene3D" id="1.10.1130.10">
    <property type="entry name" value="Flavocytochrome C3, Chain A"/>
    <property type="match status" value="1"/>
</dbReference>
<comment type="caution">
    <text evidence="2">The sequence shown here is derived from an EMBL/GenBank/DDBJ whole genome shotgun (WGS) entry which is preliminary data.</text>
</comment>
<accession>A0A0F8YCT6</accession>
<feature type="domain" description="Doubled CXXCH motif" evidence="1">
    <location>
        <begin position="91"/>
        <end position="131"/>
    </location>
</feature>
<proteinExistence type="predicted"/>
<evidence type="ECO:0000259" key="1">
    <source>
        <dbReference type="Pfam" id="PF09699"/>
    </source>
</evidence>
<name>A0A0F8YCT6_9ZZZZ</name>
<dbReference type="InterPro" id="IPR036280">
    <property type="entry name" value="Multihaem_cyt_sf"/>
</dbReference>
<dbReference type="SUPFAM" id="SSF48695">
    <property type="entry name" value="Multiheme cytochromes"/>
    <property type="match status" value="1"/>
</dbReference>
<protein>
    <recommendedName>
        <fullName evidence="1">Doubled CXXCH motif domain-containing protein</fullName>
    </recommendedName>
</protein>
<gene>
    <name evidence="2" type="ORF">LCGC14_2835920</name>
</gene>
<organism evidence="2">
    <name type="scientific">marine sediment metagenome</name>
    <dbReference type="NCBI Taxonomy" id="412755"/>
    <lineage>
        <taxon>unclassified sequences</taxon>
        <taxon>metagenomes</taxon>
        <taxon>ecological metagenomes</taxon>
    </lineage>
</organism>
<dbReference type="Pfam" id="PF09699">
    <property type="entry name" value="Paired_CXXCH_1"/>
    <property type="match status" value="1"/>
</dbReference>
<reference evidence="2" key="1">
    <citation type="journal article" date="2015" name="Nature">
        <title>Complex archaea that bridge the gap between prokaryotes and eukaryotes.</title>
        <authorList>
            <person name="Spang A."/>
            <person name="Saw J.H."/>
            <person name="Jorgensen S.L."/>
            <person name="Zaremba-Niedzwiedzka K."/>
            <person name="Martijn J."/>
            <person name="Lind A.E."/>
            <person name="van Eijk R."/>
            <person name="Schleper C."/>
            <person name="Guy L."/>
            <person name="Ettema T.J."/>
        </authorList>
    </citation>
    <scope>NUCLEOTIDE SEQUENCE</scope>
</reference>
<dbReference type="AlphaFoldDB" id="A0A0F8YCT6"/>
<dbReference type="EMBL" id="LAZR01054139">
    <property type="protein sequence ID" value="KKK79198.1"/>
    <property type="molecule type" value="Genomic_DNA"/>
</dbReference>
<evidence type="ECO:0000313" key="2">
    <source>
        <dbReference type="EMBL" id="KKK79198.1"/>
    </source>
</evidence>
<dbReference type="InterPro" id="IPR010177">
    <property type="entry name" value="Paired_CXXCH_1"/>
</dbReference>